<protein>
    <submittedName>
        <fullName evidence="2">Uncharacterized protein</fullName>
    </submittedName>
</protein>
<dbReference type="Proteomes" id="UP000178367">
    <property type="component" value="Unassembled WGS sequence"/>
</dbReference>
<sequence length="69" mass="7719">MEPVLRVMVRLRAGAWVPAVRPGAFPGVPDKGEAFREDGRADLVFGPDKPEAPLQPINKRSRRKNSVRR</sequence>
<dbReference type="STRING" id="1797994.A2227_07045"/>
<dbReference type="AlphaFoldDB" id="A0A1F5SEF9"/>
<name>A0A1F5SEF9_9BACT</name>
<dbReference type="EMBL" id="MFGB01000023">
    <property type="protein sequence ID" value="OGF25077.1"/>
    <property type="molecule type" value="Genomic_DNA"/>
</dbReference>
<gene>
    <name evidence="2" type="ORF">A2227_07045</name>
</gene>
<accession>A0A1F5SEF9</accession>
<proteinExistence type="predicted"/>
<comment type="caution">
    <text evidence="2">The sequence shown here is derived from an EMBL/GenBank/DDBJ whole genome shotgun (WGS) entry which is preliminary data.</text>
</comment>
<feature type="compositionally biased region" description="Basic residues" evidence="1">
    <location>
        <begin position="59"/>
        <end position="69"/>
    </location>
</feature>
<organism evidence="2 3">
    <name type="scientific">Candidatus Falkowbacteria bacterium RIFOXYA2_FULL_47_19</name>
    <dbReference type="NCBI Taxonomy" id="1797994"/>
    <lineage>
        <taxon>Bacteria</taxon>
        <taxon>Candidatus Falkowiibacteriota</taxon>
    </lineage>
</organism>
<evidence type="ECO:0000313" key="3">
    <source>
        <dbReference type="Proteomes" id="UP000178367"/>
    </source>
</evidence>
<evidence type="ECO:0000256" key="1">
    <source>
        <dbReference type="SAM" id="MobiDB-lite"/>
    </source>
</evidence>
<feature type="region of interest" description="Disordered" evidence="1">
    <location>
        <begin position="42"/>
        <end position="69"/>
    </location>
</feature>
<evidence type="ECO:0000313" key="2">
    <source>
        <dbReference type="EMBL" id="OGF25077.1"/>
    </source>
</evidence>
<reference evidence="2 3" key="1">
    <citation type="journal article" date="2016" name="Nat. Commun.">
        <title>Thousands of microbial genomes shed light on interconnected biogeochemical processes in an aquifer system.</title>
        <authorList>
            <person name="Anantharaman K."/>
            <person name="Brown C.T."/>
            <person name="Hug L.A."/>
            <person name="Sharon I."/>
            <person name="Castelle C.J."/>
            <person name="Probst A.J."/>
            <person name="Thomas B.C."/>
            <person name="Singh A."/>
            <person name="Wilkins M.J."/>
            <person name="Karaoz U."/>
            <person name="Brodie E.L."/>
            <person name="Williams K.H."/>
            <person name="Hubbard S.S."/>
            <person name="Banfield J.F."/>
        </authorList>
    </citation>
    <scope>NUCLEOTIDE SEQUENCE [LARGE SCALE GENOMIC DNA]</scope>
</reference>